<dbReference type="Pfam" id="PF07587">
    <property type="entry name" value="PSD1"/>
    <property type="match status" value="2"/>
</dbReference>
<organism evidence="3 4">
    <name type="scientific">Isosphaera pallida (strain ATCC 43644 / DSM 9630 / IS1B)</name>
    <dbReference type="NCBI Taxonomy" id="575540"/>
    <lineage>
        <taxon>Bacteria</taxon>
        <taxon>Pseudomonadati</taxon>
        <taxon>Planctomycetota</taxon>
        <taxon>Planctomycetia</taxon>
        <taxon>Isosphaerales</taxon>
        <taxon>Isosphaeraceae</taxon>
        <taxon>Isosphaera</taxon>
    </lineage>
</organism>
<dbReference type="InterPro" id="IPR011444">
    <property type="entry name" value="DUF1549"/>
</dbReference>
<reference evidence="3 4" key="2">
    <citation type="journal article" date="2011" name="Stand. Genomic Sci.">
        <title>Complete genome sequence of Isosphaera pallida type strain (IS1B).</title>
        <authorList>
            <consortium name="US DOE Joint Genome Institute (JGI-PGF)"/>
            <person name="Goker M."/>
            <person name="Cleland D."/>
            <person name="Saunders E."/>
            <person name="Lapidus A."/>
            <person name="Nolan M."/>
            <person name="Lucas S."/>
            <person name="Hammon N."/>
            <person name="Deshpande S."/>
            <person name="Cheng J.F."/>
            <person name="Tapia R."/>
            <person name="Han C."/>
            <person name="Goodwin L."/>
            <person name="Pitluck S."/>
            <person name="Liolios K."/>
            <person name="Pagani I."/>
            <person name="Ivanova N."/>
            <person name="Mavromatis K."/>
            <person name="Pati A."/>
            <person name="Chen A."/>
            <person name="Palaniappan K."/>
            <person name="Land M."/>
            <person name="Hauser L."/>
            <person name="Chang Y.J."/>
            <person name="Jeffries C.D."/>
            <person name="Detter J.C."/>
            <person name="Beck B."/>
            <person name="Woyke T."/>
            <person name="Bristow J."/>
            <person name="Eisen J.A."/>
            <person name="Markowitz V."/>
            <person name="Hugenholtz P."/>
            <person name="Kyrpides N.C."/>
            <person name="Klenk H.P."/>
        </authorList>
    </citation>
    <scope>NUCLEOTIDE SEQUENCE [LARGE SCALE GENOMIC DNA]</scope>
    <source>
        <strain evidence="4">ATCC 43644 / DSM 9630 / IS1B</strain>
    </source>
</reference>
<dbReference type="AlphaFoldDB" id="E8R3C1"/>
<dbReference type="STRING" id="575540.Isop_3066"/>
<keyword evidence="4" id="KW-1185">Reference proteome</keyword>
<dbReference type="InterPro" id="IPR022655">
    <property type="entry name" value="DUF1553"/>
</dbReference>
<name>E8R3C1_ISOPI</name>
<feature type="domain" description="DUF1549" evidence="1">
    <location>
        <begin position="69"/>
        <end position="261"/>
    </location>
</feature>
<reference key="1">
    <citation type="submission" date="2010-11" db="EMBL/GenBank/DDBJ databases">
        <title>The complete sequence of chromosome of Isophaera pallida ATCC 43644.</title>
        <authorList>
            <consortium name="US DOE Joint Genome Institute (JGI-PGF)"/>
            <person name="Lucas S."/>
            <person name="Copeland A."/>
            <person name="Lapidus A."/>
            <person name="Bruce D."/>
            <person name="Goodwin L."/>
            <person name="Pitluck S."/>
            <person name="Kyrpides N."/>
            <person name="Mavromatis K."/>
            <person name="Pagani I."/>
            <person name="Ivanova N."/>
            <person name="Saunders E."/>
            <person name="Brettin T."/>
            <person name="Detter J.C."/>
            <person name="Han C."/>
            <person name="Tapia R."/>
            <person name="Land M."/>
            <person name="Hauser L."/>
            <person name="Markowitz V."/>
            <person name="Cheng J.-F."/>
            <person name="Hugenholtz P."/>
            <person name="Woyke T."/>
            <person name="Wu D."/>
            <person name="Eisen J.A."/>
        </authorList>
    </citation>
    <scope>NUCLEOTIDE SEQUENCE</scope>
    <source>
        <strain>ATCC 43644</strain>
    </source>
</reference>
<dbReference type="PANTHER" id="PTHR35889">
    <property type="entry name" value="CYCLOINULO-OLIGOSACCHARIDE FRUCTANOTRANSFERASE-RELATED"/>
    <property type="match status" value="1"/>
</dbReference>
<gene>
    <name evidence="3" type="ordered locus">Isop_3066</name>
</gene>
<dbReference type="PANTHER" id="PTHR35889:SF3">
    <property type="entry name" value="F-BOX DOMAIN-CONTAINING PROTEIN"/>
    <property type="match status" value="1"/>
</dbReference>
<dbReference type="RefSeq" id="WP_013565919.1">
    <property type="nucleotide sequence ID" value="NC_014962.1"/>
</dbReference>
<dbReference type="InParanoid" id="E8R3C1"/>
<dbReference type="Proteomes" id="UP000008631">
    <property type="component" value="Chromosome"/>
</dbReference>
<accession>E8R3C1</accession>
<dbReference type="eggNOG" id="COG3765">
    <property type="taxonomic scope" value="Bacteria"/>
</dbReference>
<sequence length="556" mass="62037">MMIRSEATWALSVLIGWSTLTGGAVGWEVRAQEQTSGAAADDFRARQRAEAATLPVVPAPETLPGEHPIDAALRAGRAQGSGLTPPPGPPLTDGRLLRRLSLDLIGLPPTPEEIADFENDPAPLDDKVARAVERLLANRRGYAEHNMTFWSDLLRNDEQTAIDGLRAPITPWLYQALLENKPYDQMVHELLNPGQQGPIGFLKGVNWRGRVNLSQRPEVQAAQNVAQIFLATSIKCASCHDGFTTDWKLKDAYGLAAFFSEGPLEMARCEQPTGIVVAPRFLYEGLGEVAADADLATRRRAVADMVTRPRNQRFARVIVNRLWERYLGRPLAFSLDEMGESFYDELHAWLADDLIRHDYDLLRTTRLIVTSTEYRRAVTPQSRDEAGERVDPAPRRLTVEQFLDALASLTGYWPRIAETFRLTLEGDPIRAWRIRKPGLFAETFGRPNREQVVSRRQEEATLLQALEAVNGRELADLISQGAKTLLDSDLGRESDSAKVVETLFLRGFARMPTAEETAELADLLVPPGAGEADQRREGLEDLLWLIVNHPEFQYLP</sequence>
<dbReference type="KEGG" id="ipa:Isop_3066"/>
<proteinExistence type="predicted"/>
<feature type="domain" description="DUF1553" evidence="2">
    <location>
        <begin position="298"/>
        <end position="411"/>
    </location>
</feature>
<evidence type="ECO:0000313" key="4">
    <source>
        <dbReference type="Proteomes" id="UP000008631"/>
    </source>
</evidence>
<dbReference type="EMBL" id="CP002353">
    <property type="protein sequence ID" value="ADV63631.1"/>
    <property type="molecule type" value="Genomic_DNA"/>
</dbReference>
<protein>
    <recommendedName>
        <fullName evidence="5">Cytochrome c domain-containing protein</fullName>
    </recommendedName>
</protein>
<evidence type="ECO:0000313" key="3">
    <source>
        <dbReference type="EMBL" id="ADV63631.1"/>
    </source>
</evidence>
<evidence type="ECO:0000259" key="2">
    <source>
        <dbReference type="Pfam" id="PF07587"/>
    </source>
</evidence>
<dbReference type="Pfam" id="PF07583">
    <property type="entry name" value="PSCyt2"/>
    <property type="match status" value="1"/>
</dbReference>
<feature type="domain" description="DUF1553" evidence="2">
    <location>
        <begin position="436"/>
        <end position="523"/>
    </location>
</feature>
<evidence type="ECO:0000259" key="1">
    <source>
        <dbReference type="Pfam" id="PF07583"/>
    </source>
</evidence>
<dbReference type="HOGENOM" id="CLU_005632_2_0_0"/>
<evidence type="ECO:0008006" key="5">
    <source>
        <dbReference type="Google" id="ProtNLM"/>
    </source>
</evidence>
<dbReference type="OrthoDB" id="127107at2"/>